<dbReference type="EMBL" id="OV651816">
    <property type="protein sequence ID" value="CAH1109424.1"/>
    <property type="molecule type" value="Genomic_DNA"/>
</dbReference>
<evidence type="ECO:0000313" key="2">
    <source>
        <dbReference type="Proteomes" id="UP001153636"/>
    </source>
</evidence>
<evidence type="ECO:0000313" key="1">
    <source>
        <dbReference type="EMBL" id="CAH1109424.1"/>
    </source>
</evidence>
<dbReference type="Proteomes" id="UP001153636">
    <property type="component" value="Chromosome 4"/>
</dbReference>
<dbReference type="AlphaFoldDB" id="A0A9P0CW88"/>
<reference evidence="1" key="1">
    <citation type="submission" date="2022-01" db="EMBL/GenBank/DDBJ databases">
        <authorList>
            <person name="King R."/>
        </authorList>
    </citation>
    <scope>NUCLEOTIDE SEQUENCE</scope>
</reference>
<sequence>MTGKNLKLINDVITRWNSTYFMFSRICDVQIPLEAAVGVLHNPVEILTVAEWSVLKQCCVLLKPFEEVTRELSAEKSVCVSKIIPLIESLKQFLCGLQVDDETASSLKDCLIQGLRTRFHRVEFNAILAKATYLDPRFKKKVLAPKTQLLK</sequence>
<protein>
    <submittedName>
        <fullName evidence="1">Uncharacterized protein</fullName>
    </submittedName>
</protein>
<keyword evidence="2" id="KW-1185">Reference proteome</keyword>
<dbReference type="GO" id="GO:0005634">
    <property type="term" value="C:nucleus"/>
    <property type="evidence" value="ECO:0007669"/>
    <property type="project" value="TreeGrafter"/>
</dbReference>
<organism evidence="1 2">
    <name type="scientific">Psylliodes chrysocephalus</name>
    <dbReference type="NCBI Taxonomy" id="3402493"/>
    <lineage>
        <taxon>Eukaryota</taxon>
        <taxon>Metazoa</taxon>
        <taxon>Ecdysozoa</taxon>
        <taxon>Arthropoda</taxon>
        <taxon>Hexapoda</taxon>
        <taxon>Insecta</taxon>
        <taxon>Pterygota</taxon>
        <taxon>Neoptera</taxon>
        <taxon>Endopterygota</taxon>
        <taxon>Coleoptera</taxon>
        <taxon>Polyphaga</taxon>
        <taxon>Cucujiformia</taxon>
        <taxon>Chrysomeloidea</taxon>
        <taxon>Chrysomelidae</taxon>
        <taxon>Galerucinae</taxon>
        <taxon>Alticini</taxon>
        <taxon>Psylliodes</taxon>
    </lineage>
</organism>
<proteinExistence type="predicted"/>
<gene>
    <name evidence="1" type="ORF">PSYICH_LOCUS10656</name>
</gene>
<dbReference type="SUPFAM" id="SSF53098">
    <property type="entry name" value="Ribonuclease H-like"/>
    <property type="match status" value="1"/>
</dbReference>
<dbReference type="InterPro" id="IPR052865">
    <property type="entry name" value="Zinc_finger_BED"/>
</dbReference>
<dbReference type="InterPro" id="IPR012337">
    <property type="entry name" value="RNaseH-like_sf"/>
</dbReference>
<name>A0A9P0CW88_9CUCU</name>
<dbReference type="PANTHER" id="PTHR47241:SF1">
    <property type="entry name" value="BED-TYPE DOMAIN-CONTAINING PROTEIN"/>
    <property type="match status" value="1"/>
</dbReference>
<dbReference type="OrthoDB" id="6758641at2759"/>
<accession>A0A9P0CW88</accession>
<dbReference type="PANTHER" id="PTHR47241">
    <property type="entry name" value="FINGER PROTEIN, PUTATIVE-RELATED"/>
    <property type="match status" value="1"/>
</dbReference>